<proteinExistence type="predicted"/>
<sequence>MGIVLSVDRQLYFQDTRAFYQFSADECTYLFCEFERDEGWKNGVKLLLQLLPLSPPRIDMCNLPDQKIEDRAETNAEILARLTSAVQRELSAVIALKARKSAIHQNEEDSSQEIRGLEELKDTSDAQAGVLCKLQERDDIGRIELVQKLARENCQFLQADRKQPEKTEQCSRAWKRSASNGWVLTLLGVNPVDYNLIIFPVLWILHFGNFANSAQHIISKCPPQLFAVVAN</sequence>
<name>A0A8C4KMZ7_DRONO</name>
<dbReference type="InterPro" id="IPR036388">
    <property type="entry name" value="WH-like_DNA-bd_sf"/>
</dbReference>
<dbReference type="Proteomes" id="UP000694423">
    <property type="component" value="Unplaced"/>
</dbReference>
<accession>A0A8C4KMZ7</accession>
<dbReference type="Ensembl" id="ENSDNVT00000029486.1">
    <property type="protein sequence ID" value="ENSDNVP00000024383.1"/>
    <property type="gene ID" value="ENSDNVG00000016935.1"/>
</dbReference>
<organism evidence="1 2">
    <name type="scientific">Dromaius novaehollandiae</name>
    <name type="common">Emu</name>
    <dbReference type="NCBI Taxonomy" id="8790"/>
    <lineage>
        <taxon>Eukaryota</taxon>
        <taxon>Metazoa</taxon>
        <taxon>Chordata</taxon>
        <taxon>Craniata</taxon>
        <taxon>Vertebrata</taxon>
        <taxon>Euteleostomi</taxon>
        <taxon>Archelosauria</taxon>
        <taxon>Archosauria</taxon>
        <taxon>Dinosauria</taxon>
        <taxon>Saurischia</taxon>
        <taxon>Theropoda</taxon>
        <taxon>Coelurosauria</taxon>
        <taxon>Aves</taxon>
        <taxon>Palaeognathae</taxon>
        <taxon>Casuariiformes</taxon>
        <taxon>Dromaiidae</taxon>
        <taxon>Dromaius</taxon>
    </lineage>
</organism>
<reference evidence="1" key="2">
    <citation type="submission" date="2025-09" db="UniProtKB">
        <authorList>
            <consortium name="Ensembl"/>
        </authorList>
    </citation>
    <scope>IDENTIFICATION</scope>
</reference>
<dbReference type="Gene3D" id="1.10.10.10">
    <property type="entry name" value="Winged helix-like DNA-binding domain superfamily/Winged helix DNA-binding domain"/>
    <property type="match status" value="1"/>
</dbReference>
<reference evidence="1" key="1">
    <citation type="submission" date="2025-08" db="UniProtKB">
        <authorList>
            <consortium name="Ensembl"/>
        </authorList>
    </citation>
    <scope>IDENTIFICATION</scope>
</reference>
<evidence type="ECO:0000313" key="2">
    <source>
        <dbReference type="Proteomes" id="UP000694423"/>
    </source>
</evidence>
<keyword evidence="2" id="KW-1185">Reference proteome</keyword>
<dbReference type="AlphaFoldDB" id="A0A8C4KMZ7"/>
<evidence type="ECO:0000313" key="1">
    <source>
        <dbReference type="Ensembl" id="ENSDNVP00000024383.1"/>
    </source>
</evidence>
<protein>
    <submittedName>
        <fullName evidence="1">Uncharacterized protein</fullName>
    </submittedName>
</protein>